<evidence type="ECO:0000313" key="1">
    <source>
        <dbReference type="EMBL" id="AFZ17938.1"/>
    </source>
</evidence>
<evidence type="ECO:0000313" key="2">
    <source>
        <dbReference type="Proteomes" id="UP000010471"/>
    </source>
</evidence>
<dbReference type="AlphaFoldDB" id="K9WCG9"/>
<name>K9WCG9_9CYAN</name>
<dbReference type="Proteomes" id="UP000010471">
    <property type="component" value="Chromosome"/>
</dbReference>
<keyword evidence="2" id="KW-1185">Reference proteome</keyword>
<sequence>MCAILTKAQALIQDLMILMLAPYQTLASTDGIIT</sequence>
<proteinExistence type="predicted"/>
<gene>
    <name evidence="1" type="ORF">Mic7113_2121</name>
</gene>
<dbReference type="EMBL" id="CP003630">
    <property type="protein sequence ID" value="AFZ17938.1"/>
    <property type="molecule type" value="Genomic_DNA"/>
</dbReference>
<protein>
    <submittedName>
        <fullName evidence="1">Uncharacterized protein</fullName>
    </submittedName>
</protein>
<dbReference type="HOGENOM" id="CLU_3374650_0_0_3"/>
<organism evidence="1 2">
    <name type="scientific">Allocoleopsis franciscana PCC 7113</name>
    <dbReference type="NCBI Taxonomy" id="1173027"/>
    <lineage>
        <taxon>Bacteria</taxon>
        <taxon>Bacillati</taxon>
        <taxon>Cyanobacteriota</taxon>
        <taxon>Cyanophyceae</taxon>
        <taxon>Coleofasciculales</taxon>
        <taxon>Coleofasciculaceae</taxon>
        <taxon>Allocoleopsis</taxon>
        <taxon>Allocoleopsis franciscana</taxon>
    </lineage>
</organism>
<accession>K9WCG9</accession>
<dbReference type="KEGG" id="mic:Mic7113_2121"/>
<reference evidence="1 2" key="1">
    <citation type="submission" date="2012-06" db="EMBL/GenBank/DDBJ databases">
        <title>Finished chromosome of genome of Microcoleus sp. PCC 7113.</title>
        <authorList>
            <consortium name="US DOE Joint Genome Institute"/>
            <person name="Gugger M."/>
            <person name="Coursin T."/>
            <person name="Rippka R."/>
            <person name="Tandeau De Marsac N."/>
            <person name="Huntemann M."/>
            <person name="Wei C.-L."/>
            <person name="Han J."/>
            <person name="Detter J.C."/>
            <person name="Han C."/>
            <person name="Tapia R."/>
            <person name="Chen A."/>
            <person name="Kyrpides N."/>
            <person name="Mavromatis K."/>
            <person name="Markowitz V."/>
            <person name="Szeto E."/>
            <person name="Ivanova N."/>
            <person name="Pagani I."/>
            <person name="Pati A."/>
            <person name="Goodwin L."/>
            <person name="Nordberg H.P."/>
            <person name="Cantor M.N."/>
            <person name="Hua S.X."/>
            <person name="Woyke T."/>
            <person name="Kerfeld C.A."/>
        </authorList>
    </citation>
    <scope>NUCLEOTIDE SEQUENCE [LARGE SCALE GENOMIC DNA]</scope>
    <source>
        <strain evidence="1 2">PCC 7113</strain>
    </source>
</reference>